<dbReference type="AlphaFoldDB" id="A0A1I7XQH0"/>
<dbReference type="Gene3D" id="6.10.140.1060">
    <property type="match status" value="1"/>
</dbReference>
<accession>A0A1I7XQH0</accession>
<dbReference type="InterPro" id="IPR035706">
    <property type="entry name" value="AAA_9"/>
</dbReference>
<feature type="domain" description="Dynein heavy chain ATP-binding dynein motor region" evidence="1">
    <location>
        <begin position="9"/>
        <end position="169"/>
    </location>
</feature>
<dbReference type="InterPro" id="IPR027417">
    <property type="entry name" value="P-loop_NTPase"/>
</dbReference>
<protein>
    <submittedName>
        <fullName evidence="3">AAA_9 domain-containing protein</fullName>
    </submittedName>
</protein>
<dbReference type="GO" id="GO:0005868">
    <property type="term" value="C:cytoplasmic dynein complex"/>
    <property type="evidence" value="ECO:0007669"/>
    <property type="project" value="TreeGrafter"/>
</dbReference>
<dbReference type="GO" id="GO:0031122">
    <property type="term" value="P:cytoplasmic microtubule organization"/>
    <property type="evidence" value="ECO:0007669"/>
    <property type="project" value="TreeGrafter"/>
</dbReference>
<evidence type="ECO:0000259" key="1">
    <source>
        <dbReference type="Pfam" id="PF12781"/>
    </source>
</evidence>
<evidence type="ECO:0000313" key="3">
    <source>
        <dbReference type="WBParaSite" id="Hba_19986"/>
    </source>
</evidence>
<dbReference type="GO" id="GO:0005881">
    <property type="term" value="C:cytoplasmic microtubule"/>
    <property type="evidence" value="ECO:0007669"/>
    <property type="project" value="TreeGrafter"/>
</dbReference>
<dbReference type="PANTHER" id="PTHR10676">
    <property type="entry name" value="DYNEIN HEAVY CHAIN FAMILY PROTEIN"/>
    <property type="match status" value="1"/>
</dbReference>
<dbReference type="WBParaSite" id="Hba_19986">
    <property type="protein sequence ID" value="Hba_19986"/>
    <property type="gene ID" value="Hba_19986"/>
</dbReference>
<dbReference type="GO" id="GO:0007052">
    <property type="term" value="P:mitotic spindle organization"/>
    <property type="evidence" value="ECO:0007669"/>
    <property type="project" value="TreeGrafter"/>
</dbReference>
<organism evidence="2 3">
    <name type="scientific">Heterorhabditis bacteriophora</name>
    <name type="common">Entomopathogenic nematode worm</name>
    <dbReference type="NCBI Taxonomy" id="37862"/>
    <lineage>
        <taxon>Eukaryota</taxon>
        <taxon>Metazoa</taxon>
        <taxon>Ecdysozoa</taxon>
        <taxon>Nematoda</taxon>
        <taxon>Chromadorea</taxon>
        <taxon>Rhabditida</taxon>
        <taxon>Rhabditina</taxon>
        <taxon>Rhabditomorpha</taxon>
        <taxon>Strongyloidea</taxon>
        <taxon>Heterorhabditidae</taxon>
        <taxon>Heterorhabditis</taxon>
    </lineage>
</organism>
<dbReference type="GO" id="GO:1904115">
    <property type="term" value="C:axon cytoplasm"/>
    <property type="evidence" value="ECO:0007669"/>
    <property type="project" value="GOC"/>
</dbReference>
<evidence type="ECO:0000313" key="2">
    <source>
        <dbReference type="Proteomes" id="UP000095283"/>
    </source>
</evidence>
<dbReference type="InterPro" id="IPR026983">
    <property type="entry name" value="DHC"/>
</dbReference>
<dbReference type="GO" id="GO:0008090">
    <property type="term" value="P:retrograde axonal transport"/>
    <property type="evidence" value="ECO:0007669"/>
    <property type="project" value="TreeGrafter"/>
</dbReference>
<dbReference type="GO" id="GO:0007097">
    <property type="term" value="P:nuclear migration"/>
    <property type="evidence" value="ECO:0007669"/>
    <property type="project" value="TreeGrafter"/>
</dbReference>
<name>A0A1I7XQH0_HETBA</name>
<dbReference type="Proteomes" id="UP000095283">
    <property type="component" value="Unplaced"/>
</dbReference>
<dbReference type="Gene3D" id="3.40.50.300">
    <property type="entry name" value="P-loop containing nucleotide triphosphate hydrolases"/>
    <property type="match status" value="1"/>
</dbReference>
<dbReference type="GO" id="GO:0008569">
    <property type="term" value="F:minus-end-directed microtubule motor activity"/>
    <property type="evidence" value="ECO:0007669"/>
    <property type="project" value="TreeGrafter"/>
</dbReference>
<reference evidence="3" key="1">
    <citation type="submission" date="2016-11" db="UniProtKB">
        <authorList>
            <consortium name="WormBaseParasite"/>
        </authorList>
    </citation>
    <scope>IDENTIFICATION</scope>
</reference>
<dbReference type="Pfam" id="PF12781">
    <property type="entry name" value="AAA_9"/>
    <property type="match status" value="1"/>
</dbReference>
<sequence>MNYFLSLCTFRKNLESALRFGNSLLVQDVESYDPILNPVLNKERTGGRVLITIGDQDIDLSPAFQIFLITRDASVEFSPDVCSRVTFVNFTVTSSSLASQCLNQVLRSERPDVDKKRSDLLKLQGEFAVRLRQLEKALLAALNESKGKILDDNSVIGTLEKLKTEASEVAKKAAETDKVMAEVEAVSAQYQRLAAACSQIYHTLQQLNEV</sequence>
<dbReference type="PANTHER" id="PTHR10676:SF314">
    <property type="entry name" value="CYTOPLASMIC DYNEIN 1 HEAVY CHAIN 1"/>
    <property type="match status" value="1"/>
</dbReference>
<proteinExistence type="predicted"/>
<dbReference type="GO" id="GO:0045505">
    <property type="term" value="F:dynein intermediate chain binding"/>
    <property type="evidence" value="ECO:0007669"/>
    <property type="project" value="InterPro"/>
</dbReference>
<dbReference type="GO" id="GO:0005938">
    <property type="term" value="C:cell cortex"/>
    <property type="evidence" value="ECO:0007669"/>
    <property type="project" value="TreeGrafter"/>
</dbReference>
<keyword evidence="2" id="KW-1185">Reference proteome</keyword>
<dbReference type="GO" id="GO:0051959">
    <property type="term" value="F:dynein light intermediate chain binding"/>
    <property type="evidence" value="ECO:0007669"/>
    <property type="project" value="InterPro"/>
</dbReference>